<dbReference type="InterPro" id="IPR029063">
    <property type="entry name" value="SAM-dependent_MTases_sf"/>
</dbReference>
<dbReference type="InterPro" id="IPR003788">
    <property type="entry name" value="NDUFAF7"/>
</dbReference>
<organism evidence="3 4">
    <name type="scientific">Nocardioides jiangsuensis</name>
    <dbReference type="NCBI Taxonomy" id="2866161"/>
    <lineage>
        <taxon>Bacteria</taxon>
        <taxon>Bacillati</taxon>
        <taxon>Actinomycetota</taxon>
        <taxon>Actinomycetes</taxon>
        <taxon>Propionibacteriales</taxon>
        <taxon>Nocardioidaceae</taxon>
        <taxon>Nocardioides</taxon>
    </lineage>
</organism>
<keyword evidence="4" id="KW-1185">Reference proteome</keyword>
<dbReference type="Pfam" id="PF02636">
    <property type="entry name" value="Methyltransf_28"/>
    <property type="match status" value="1"/>
</dbReference>
<dbReference type="EC" id="2.1.1.-" evidence="3"/>
<dbReference type="PANTHER" id="PTHR12049">
    <property type="entry name" value="PROTEIN ARGININE METHYLTRANSFERASE NDUFAF7, MITOCHONDRIAL"/>
    <property type="match status" value="1"/>
</dbReference>
<evidence type="ECO:0000313" key="3">
    <source>
        <dbReference type="EMBL" id="MBY9074505.1"/>
    </source>
</evidence>
<keyword evidence="2 3" id="KW-0808">Transferase</keyword>
<reference evidence="3 4" key="1">
    <citation type="submission" date="2021-08" db="EMBL/GenBank/DDBJ databases">
        <title>Nocardioides bacterium WL0053 sp. nov., isolated from the sediment.</title>
        <authorList>
            <person name="Wang L."/>
            <person name="Zhang D."/>
            <person name="Zhang A."/>
        </authorList>
    </citation>
    <scope>NUCLEOTIDE SEQUENCE [LARGE SCALE GENOMIC DNA]</scope>
    <source>
        <strain evidence="3 4">WL0053</strain>
    </source>
</reference>
<dbReference type="PANTHER" id="PTHR12049:SF7">
    <property type="entry name" value="PROTEIN ARGININE METHYLTRANSFERASE NDUFAF7, MITOCHONDRIAL"/>
    <property type="match status" value="1"/>
</dbReference>
<gene>
    <name evidence="3" type="ORF">K1X13_06705</name>
</gene>
<dbReference type="Proteomes" id="UP000754710">
    <property type="component" value="Unassembled WGS sequence"/>
</dbReference>
<sequence length="323" mass="34316">MPPPTSDPAWKNAWDAALYGPAGFFRRESPSAHFRTSVHASPLFAASLVELVRRAGLDTVVDVGAGRGELLAEMHRIDPSLTLLGVEVARRPEELPAAVDWTPALPESVDGLMVANEWLDNIPCHVVEVDPRGVPRVVHVDPATGAESLGASLADRSVPASLAAWCEQWWPLGSREPGARAEVGTTRDAAWADVVRRVRHGLAVAVDYGHTAPDRPPYGSLRSYLRGTEVDVLPDGSRDVTAHVAVDSVAGRTDARLLRQADALRALGVSGRRPDLALAGTDPAGYVASLSRAGEAAELTEETGLGGFWWMVSAAGVPQPFDA</sequence>
<dbReference type="EMBL" id="JAIEZQ010000001">
    <property type="protein sequence ID" value="MBY9074505.1"/>
    <property type="molecule type" value="Genomic_DNA"/>
</dbReference>
<proteinExistence type="predicted"/>
<evidence type="ECO:0000256" key="2">
    <source>
        <dbReference type="ARBA" id="ARBA00022679"/>
    </source>
</evidence>
<dbReference type="SUPFAM" id="SSF53335">
    <property type="entry name" value="S-adenosyl-L-methionine-dependent methyltransferases"/>
    <property type="match status" value="1"/>
</dbReference>
<name>A0ABS7RHJ3_9ACTN</name>
<accession>A0ABS7RHJ3</accession>
<keyword evidence="1 3" id="KW-0489">Methyltransferase</keyword>
<protein>
    <submittedName>
        <fullName evidence="3">SAM-dependent methyltransferase</fullName>
        <ecNumber evidence="3">2.1.1.-</ecNumber>
    </submittedName>
</protein>
<comment type="caution">
    <text evidence="3">The sequence shown here is derived from an EMBL/GenBank/DDBJ whole genome shotgun (WGS) entry which is preliminary data.</text>
</comment>
<dbReference type="Gene3D" id="3.40.50.12710">
    <property type="match status" value="1"/>
</dbReference>
<dbReference type="InterPro" id="IPR038375">
    <property type="entry name" value="NDUFAF7_sf"/>
</dbReference>
<evidence type="ECO:0000256" key="1">
    <source>
        <dbReference type="ARBA" id="ARBA00022603"/>
    </source>
</evidence>
<dbReference type="GO" id="GO:0008168">
    <property type="term" value="F:methyltransferase activity"/>
    <property type="evidence" value="ECO:0007669"/>
    <property type="project" value="UniProtKB-KW"/>
</dbReference>
<dbReference type="GO" id="GO:0032259">
    <property type="term" value="P:methylation"/>
    <property type="evidence" value="ECO:0007669"/>
    <property type="project" value="UniProtKB-KW"/>
</dbReference>
<evidence type="ECO:0000313" key="4">
    <source>
        <dbReference type="Proteomes" id="UP000754710"/>
    </source>
</evidence>